<protein>
    <submittedName>
        <fullName evidence="9">MFS transporter</fullName>
    </submittedName>
</protein>
<dbReference type="PANTHER" id="PTHR23517:SF3">
    <property type="entry name" value="INTEGRAL MEMBRANE TRANSPORT PROTEIN"/>
    <property type="match status" value="1"/>
</dbReference>
<feature type="transmembrane region" description="Helical" evidence="7">
    <location>
        <begin position="399"/>
        <end position="416"/>
    </location>
</feature>
<comment type="subcellular location">
    <subcellularLocation>
        <location evidence="1">Cell membrane</location>
        <topology evidence="1">Multi-pass membrane protein</topology>
    </subcellularLocation>
</comment>
<comment type="caution">
    <text evidence="9">The sequence shown here is derived from an EMBL/GenBank/DDBJ whole genome shotgun (WGS) entry which is preliminary data.</text>
</comment>
<feature type="domain" description="Major facilitator superfamily (MFS) profile" evidence="8">
    <location>
        <begin position="36"/>
        <end position="421"/>
    </location>
</feature>
<keyword evidence="6 7" id="KW-0472">Membrane</keyword>
<dbReference type="InterPro" id="IPR050171">
    <property type="entry name" value="MFS_Transporters"/>
</dbReference>
<evidence type="ECO:0000313" key="9">
    <source>
        <dbReference type="EMBL" id="RGJ04865.1"/>
    </source>
</evidence>
<evidence type="ECO:0000256" key="7">
    <source>
        <dbReference type="SAM" id="Phobius"/>
    </source>
</evidence>
<feature type="transmembrane region" description="Helical" evidence="7">
    <location>
        <begin position="74"/>
        <end position="95"/>
    </location>
</feature>
<evidence type="ECO:0000256" key="4">
    <source>
        <dbReference type="ARBA" id="ARBA00022692"/>
    </source>
</evidence>
<dbReference type="EMBL" id="QSON01000005">
    <property type="protein sequence ID" value="RGJ04865.1"/>
    <property type="molecule type" value="Genomic_DNA"/>
</dbReference>
<feature type="transmembrane region" description="Helical" evidence="7">
    <location>
        <begin position="282"/>
        <end position="301"/>
    </location>
</feature>
<feature type="transmembrane region" description="Helical" evidence="7">
    <location>
        <begin position="245"/>
        <end position="270"/>
    </location>
</feature>
<dbReference type="InterPro" id="IPR020846">
    <property type="entry name" value="MFS_dom"/>
</dbReference>
<evidence type="ECO:0000256" key="3">
    <source>
        <dbReference type="ARBA" id="ARBA00022475"/>
    </source>
</evidence>
<evidence type="ECO:0000256" key="2">
    <source>
        <dbReference type="ARBA" id="ARBA00022448"/>
    </source>
</evidence>
<feature type="transmembrane region" description="Helical" evidence="7">
    <location>
        <begin position="102"/>
        <end position="118"/>
    </location>
</feature>
<feature type="transmembrane region" description="Helical" evidence="7">
    <location>
        <begin position="33"/>
        <end position="54"/>
    </location>
</feature>
<dbReference type="Proteomes" id="UP000263014">
    <property type="component" value="Unassembled WGS sequence"/>
</dbReference>
<dbReference type="InterPro" id="IPR036259">
    <property type="entry name" value="MFS_trans_sf"/>
</dbReference>
<keyword evidence="2" id="KW-0813">Transport</keyword>
<keyword evidence="5 7" id="KW-1133">Transmembrane helix</keyword>
<feature type="transmembrane region" description="Helical" evidence="7">
    <location>
        <begin position="124"/>
        <end position="145"/>
    </location>
</feature>
<dbReference type="PANTHER" id="PTHR23517">
    <property type="entry name" value="RESISTANCE PROTEIN MDTM, PUTATIVE-RELATED-RELATED"/>
    <property type="match status" value="1"/>
</dbReference>
<evidence type="ECO:0000256" key="5">
    <source>
        <dbReference type="ARBA" id="ARBA00022989"/>
    </source>
</evidence>
<dbReference type="Gene3D" id="1.20.1250.20">
    <property type="entry name" value="MFS general substrate transporter like domains"/>
    <property type="match status" value="1"/>
</dbReference>
<feature type="transmembrane region" description="Helical" evidence="7">
    <location>
        <begin position="336"/>
        <end position="358"/>
    </location>
</feature>
<accession>A0A374P9V8</accession>
<proteinExistence type="predicted"/>
<dbReference type="Pfam" id="PF07690">
    <property type="entry name" value="MFS_1"/>
    <property type="match status" value="1"/>
</dbReference>
<keyword evidence="4 7" id="KW-0812">Transmembrane</keyword>
<evidence type="ECO:0000256" key="1">
    <source>
        <dbReference type="ARBA" id="ARBA00004651"/>
    </source>
</evidence>
<sequence length="429" mass="47336">MALNDGFHCYSEYTERLQERGKMKVTGRILPKFPKAVCVIILCAFFKAVAYWALTPYLPMYLGNRLGISVENSGYLIGLGSLSGTIMSIFCGFLIDRRDKKKIFALSLSVMAVSYLIFPGMSNGFLILGVLMVINIASSSLAIVTNAWFSIMLSEEESTKAFSIKYILENIGAMVGPVLGTVLVKLDLRFPFYVASASLVLITLIFFVYSKALVSSPVNGKIDVGKTEDLGIGQTMRLLVQDKRLLYFTIGGVLSMMIYGALVTFMSLFFSSVLPYDEAYQRVAYISALNAAIVMGLQYFVSALIRKKAIMRWVRFAVGSMMAGLIILIFRSDLLWLTAAIVLLSFGEVAIVPAEYLFIIKITPKEQRGVYLGAQNMIVLGLSISPVLCGYLLKEATASMMFAVLCIILVFSLAFYQMGYSVSEKAETI</sequence>
<evidence type="ECO:0000256" key="6">
    <source>
        <dbReference type="ARBA" id="ARBA00023136"/>
    </source>
</evidence>
<evidence type="ECO:0000259" key="8">
    <source>
        <dbReference type="PROSITE" id="PS50850"/>
    </source>
</evidence>
<keyword evidence="3" id="KW-1003">Cell membrane</keyword>
<dbReference type="GO" id="GO:0022857">
    <property type="term" value="F:transmembrane transporter activity"/>
    <property type="evidence" value="ECO:0007669"/>
    <property type="project" value="InterPro"/>
</dbReference>
<dbReference type="InterPro" id="IPR011701">
    <property type="entry name" value="MFS"/>
</dbReference>
<organism evidence="9 10">
    <name type="scientific">Hungatella hathewayi</name>
    <dbReference type="NCBI Taxonomy" id="154046"/>
    <lineage>
        <taxon>Bacteria</taxon>
        <taxon>Bacillati</taxon>
        <taxon>Bacillota</taxon>
        <taxon>Clostridia</taxon>
        <taxon>Lachnospirales</taxon>
        <taxon>Lachnospiraceae</taxon>
        <taxon>Hungatella</taxon>
    </lineage>
</organism>
<feature type="transmembrane region" description="Helical" evidence="7">
    <location>
        <begin position="313"/>
        <end position="330"/>
    </location>
</feature>
<dbReference type="PROSITE" id="PS50850">
    <property type="entry name" value="MFS"/>
    <property type="match status" value="1"/>
</dbReference>
<feature type="transmembrane region" description="Helical" evidence="7">
    <location>
        <begin position="190"/>
        <end position="209"/>
    </location>
</feature>
<evidence type="ECO:0000313" key="10">
    <source>
        <dbReference type="Proteomes" id="UP000263014"/>
    </source>
</evidence>
<dbReference type="GO" id="GO:0005886">
    <property type="term" value="C:plasma membrane"/>
    <property type="evidence" value="ECO:0007669"/>
    <property type="project" value="UniProtKB-SubCell"/>
</dbReference>
<dbReference type="SUPFAM" id="SSF103473">
    <property type="entry name" value="MFS general substrate transporter"/>
    <property type="match status" value="1"/>
</dbReference>
<reference evidence="9 10" key="1">
    <citation type="submission" date="2018-08" db="EMBL/GenBank/DDBJ databases">
        <title>A genome reference for cultivated species of the human gut microbiota.</title>
        <authorList>
            <person name="Zou Y."/>
            <person name="Xue W."/>
            <person name="Luo G."/>
        </authorList>
    </citation>
    <scope>NUCLEOTIDE SEQUENCE [LARGE SCALE GENOMIC DNA]</scope>
    <source>
        <strain evidence="9 10">TM09-12</strain>
    </source>
</reference>
<name>A0A374P9V8_9FIRM</name>
<feature type="transmembrane region" description="Helical" evidence="7">
    <location>
        <begin position="370"/>
        <end position="393"/>
    </location>
</feature>
<dbReference type="AlphaFoldDB" id="A0A374P9V8"/>
<feature type="transmembrane region" description="Helical" evidence="7">
    <location>
        <begin position="166"/>
        <end position="184"/>
    </location>
</feature>
<gene>
    <name evidence="9" type="ORF">DXD79_13220</name>
</gene>